<feature type="transmembrane region" description="Helical" evidence="1">
    <location>
        <begin position="69"/>
        <end position="89"/>
    </location>
</feature>
<accession>A0AAD6Q0X4</accession>
<organism evidence="2 3">
    <name type="scientific">Populus alba x Populus x berolinensis</name>
    <dbReference type="NCBI Taxonomy" id="444605"/>
    <lineage>
        <taxon>Eukaryota</taxon>
        <taxon>Viridiplantae</taxon>
        <taxon>Streptophyta</taxon>
        <taxon>Embryophyta</taxon>
        <taxon>Tracheophyta</taxon>
        <taxon>Spermatophyta</taxon>
        <taxon>Magnoliopsida</taxon>
        <taxon>eudicotyledons</taxon>
        <taxon>Gunneridae</taxon>
        <taxon>Pentapetalae</taxon>
        <taxon>rosids</taxon>
        <taxon>fabids</taxon>
        <taxon>Malpighiales</taxon>
        <taxon>Salicaceae</taxon>
        <taxon>Saliceae</taxon>
        <taxon>Populus</taxon>
    </lineage>
</organism>
<evidence type="ECO:0000256" key="1">
    <source>
        <dbReference type="SAM" id="Phobius"/>
    </source>
</evidence>
<dbReference type="AlphaFoldDB" id="A0AAD6Q0X4"/>
<protein>
    <submittedName>
        <fullName evidence="2">Uncharacterized protein</fullName>
    </submittedName>
</protein>
<evidence type="ECO:0000313" key="3">
    <source>
        <dbReference type="Proteomes" id="UP001164929"/>
    </source>
</evidence>
<keyword evidence="3" id="KW-1185">Reference proteome</keyword>
<keyword evidence="1" id="KW-1133">Transmembrane helix</keyword>
<gene>
    <name evidence="2" type="ORF">NC653_033461</name>
</gene>
<evidence type="ECO:0000313" key="2">
    <source>
        <dbReference type="EMBL" id="KAJ6973133.1"/>
    </source>
</evidence>
<dbReference type="Proteomes" id="UP001164929">
    <property type="component" value="Chromosome 14"/>
</dbReference>
<keyword evidence="1" id="KW-0812">Transmembrane</keyword>
<proteinExistence type="predicted"/>
<comment type="caution">
    <text evidence="2">The sequence shown here is derived from an EMBL/GenBank/DDBJ whole genome shotgun (WGS) entry which is preliminary data.</text>
</comment>
<reference evidence="2" key="1">
    <citation type="journal article" date="2023" name="Mol. Ecol. Resour.">
        <title>Chromosome-level genome assembly of a triploid poplar Populus alba 'Berolinensis'.</title>
        <authorList>
            <person name="Chen S."/>
            <person name="Yu Y."/>
            <person name="Wang X."/>
            <person name="Wang S."/>
            <person name="Zhang T."/>
            <person name="Zhou Y."/>
            <person name="He R."/>
            <person name="Meng N."/>
            <person name="Wang Y."/>
            <person name="Liu W."/>
            <person name="Liu Z."/>
            <person name="Liu J."/>
            <person name="Guo Q."/>
            <person name="Huang H."/>
            <person name="Sederoff R.R."/>
            <person name="Wang G."/>
            <person name="Qu G."/>
            <person name="Chen S."/>
        </authorList>
    </citation>
    <scope>NUCLEOTIDE SEQUENCE</scope>
    <source>
        <strain evidence="2">SC-2020</strain>
    </source>
</reference>
<keyword evidence="1" id="KW-0472">Membrane</keyword>
<sequence length="108" mass="12449">MEMVYPCTRRSLVTHNGQVLISARASHAYTNGRWLNIHYNFTENMSVITLRVLSSIPQIKKKTRTTMTILQYLPRVCSLSLSVFLYFLLSSSFPRTHLFSVFSLSNQS</sequence>
<name>A0AAD6Q0X4_9ROSI</name>
<dbReference type="EMBL" id="JAQIZT010000014">
    <property type="protein sequence ID" value="KAJ6973133.1"/>
    <property type="molecule type" value="Genomic_DNA"/>
</dbReference>